<dbReference type="InterPro" id="IPR011805">
    <property type="entry name" value="RNase_R"/>
</dbReference>
<evidence type="ECO:0000256" key="4">
    <source>
        <dbReference type="ARBA" id="ARBA00022801"/>
    </source>
</evidence>
<keyword evidence="2 7" id="KW-0963">Cytoplasm</keyword>
<evidence type="ECO:0000256" key="6">
    <source>
        <dbReference type="ARBA" id="ARBA00022884"/>
    </source>
</evidence>
<dbReference type="HAMAP" id="MF_01895">
    <property type="entry name" value="RNase_R"/>
    <property type="match status" value="1"/>
</dbReference>
<comment type="caution">
    <text evidence="10">The sequence shown here is derived from an EMBL/GenBank/DDBJ whole genome shotgun (WGS) entry which is preliminary data.</text>
</comment>
<comment type="subcellular location">
    <subcellularLocation>
        <location evidence="7">Cytoplasm</location>
    </subcellularLocation>
</comment>
<feature type="domain" description="S1 motif" evidence="9">
    <location>
        <begin position="632"/>
        <end position="723"/>
    </location>
</feature>
<protein>
    <recommendedName>
        <fullName evidence="7">Ribonuclease R</fullName>
        <shortName evidence="7">RNase R</shortName>
        <ecNumber evidence="7">3.1.13.1</ecNumber>
    </recommendedName>
</protein>
<evidence type="ECO:0000256" key="1">
    <source>
        <dbReference type="ARBA" id="ARBA00001849"/>
    </source>
</evidence>
<evidence type="ECO:0000256" key="5">
    <source>
        <dbReference type="ARBA" id="ARBA00022839"/>
    </source>
</evidence>
<dbReference type="NCBIfam" id="TIGR00358">
    <property type="entry name" value="3_prime_RNase"/>
    <property type="match status" value="1"/>
</dbReference>
<dbReference type="InterPro" id="IPR040476">
    <property type="entry name" value="CSD2"/>
</dbReference>
<feature type="region of interest" description="Disordered" evidence="8">
    <location>
        <begin position="720"/>
        <end position="754"/>
    </location>
</feature>
<reference evidence="10 11" key="1">
    <citation type="submission" date="2018-07" db="EMBL/GenBank/DDBJ databases">
        <title>Genomic Encyclopedia of Type Strains, Phase III (KMG-III): the genomes of soil and plant-associated and newly described type strains.</title>
        <authorList>
            <person name="Whitman W."/>
        </authorList>
    </citation>
    <scope>NUCLEOTIDE SEQUENCE [LARGE SCALE GENOMIC DNA]</scope>
    <source>
        <strain evidence="10 11">CECT 8488</strain>
    </source>
</reference>
<keyword evidence="11" id="KW-1185">Reference proteome</keyword>
<evidence type="ECO:0000256" key="7">
    <source>
        <dbReference type="HAMAP-Rule" id="MF_01895"/>
    </source>
</evidence>
<evidence type="ECO:0000256" key="8">
    <source>
        <dbReference type="SAM" id="MobiDB-lite"/>
    </source>
</evidence>
<dbReference type="InterPro" id="IPR004476">
    <property type="entry name" value="RNase_II/RNase_R"/>
</dbReference>
<dbReference type="CDD" id="cd04471">
    <property type="entry name" value="S1_RNase_R"/>
    <property type="match status" value="1"/>
</dbReference>
<keyword evidence="5 7" id="KW-0269">Exonuclease</keyword>
<dbReference type="GO" id="GO:0005829">
    <property type="term" value="C:cytosol"/>
    <property type="evidence" value="ECO:0007669"/>
    <property type="project" value="TreeGrafter"/>
</dbReference>
<keyword evidence="3 7" id="KW-0540">Nuclease</keyword>
<dbReference type="GO" id="GO:0006402">
    <property type="term" value="P:mRNA catabolic process"/>
    <property type="evidence" value="ECO:0007669"/>
    <property type="project" value="TreeGrafter"/>
</dbReference>
<dbReference type="Proteomes" id="UP000256845">
    <property type="component" value="Unassembled WGS sequence"/>
</dbReference>
<gene>
    <name evidence="7" type="primary">rnr</name>
    <name evidence="10" type="ORF">DFP90_104175</name>
</gene>
<evidence type="ECO:0000256" key="3">
    <source>
        <dbReference type="ARBA" id="ARBA00022722"/>
    </source>
</evidence>
<accession>A0A3D9HN31</accession>
<dbReference type="Pfam" id="PF00773">
    <property type="entry name" value="RNB"/>
    <property type="match status" value="1"/>
</dbReference>
<evidence type="ECO:0000313" key="11">
    <source>
        <dbReference type="Proteomes" id="UP000256845"/>
    </source>
</evidence>
<dbReference type="PROSITE" id="PS01175">
    <property type="entry name" value="RIBONUCLEASE_II"/>
    <property type="match status" value="1"/>
</dbReference>
<comment type="function">
    <text evidence="7">3'-5' exoribonuclease that releases 5'-nucleoside monophosphates and is involved in maturation of structured RNAs.</text>
</comment>
<dbReference type="Pfam" id="PF00575">
    <property type="entry name" value="S1"/>
    <property type="match status" value="1"/>
</dbReference>
<comment type="catalytic activity">
    <reaction evidence="1 7">
        <text>Exonucleolytic cleavage in the 3'- to 5'-direction to yield nucleoside 5'-phosphates.</text>
        <dbReference type="EC" id="3.1.13.1"/>
    </reaction>
</comment>
<feature type="compositionally biased region" description="Basic residues" evidence="8">
    <location>
        <begin position="724"/>
        <end position="754"/>
    </location>
</feature>
<dbReference type="InterPro" id="IPR001900">
    <property type="entry name" value="RNase_II/R"/>
</dbReference>
<proteinExistence type="inferred from homology"/>
<dbReference type="EMBL" id="QRDW01000004">
    <property type="protein sequence ID" value="RED50903.1"/>
    <property type="molecule type" value="Genomic_DNA"/>
</dbReference>
<organism evidence="10 11">
    <name type="scientific">Aestuariispira insulae</name>
    <dbReference type="NCBI Taxonomy" id="1461337"/>
    <lineage>
        <taxon>Bacteria</taxon>
        <taxon>Pseudomonadati</taxon>
        <taxon>Pseudomonadota</taxon>
        <taxon>Alphaproteobacteria</taxon>
        <taxon>Rhodospirillales</taxon>
        <taxon>Kiloniellaceae</taxon>
        <taxon>Aestuariispira</taxon>
    </lineage>
</organism>
<evidence type="ECO:0000313" key="10">
    <source>
        <dbReference type="EMBL" id="RED50903.1"/>
    </source>
</evidence>
<dbReference type="Gene3D" id="2.40.50.140">
    <property type="entry name" value="Nucleic acid-binding proteins"/>
    <property type="match status" value="1"/>
</dbReference>
<dbReference type="GO" id="GO:0008859">
    <property type="term" value="F:exoribonuclease II activity"/>
    <property type="evidence" value="ECO:0007669"/>
    <property type="project" value="UniProtKB-UniRule"/>
</dbReference>
<dbReference type="RefSeq" id="WP_245957049.1">
    <property type="nucleotide sequence ID" value="NZ_QRDW01000004.1"/>
</dbReference>
<name>A0A3D9HN31_9PROT</name>
<keyword evidence="4 7" id="KW-0378">Hydrolase</keyword>
<dbReference type="GO" id="GO:0003723">
    <property type="term" value="F:RNA binding"/>
    <property type="evidence" value="ECO:0007669"/>
    <property type="project" value="UniProtKB-UniRule"/>
</dbReference>
<dbReference type="EC" id="3.1.13.1" evidence="7"/>
<dbReference type="InterPro" id="IPR050180">
    <property type="entry name" value="RNR_Ribonuclease"/>
</dbReference>
<dbReference type="PROSITE" id="PS50126">
    <property type="entry name" value="S1"/>
    <property type="match status" value="1"/>
</dbReference>
<evidence type="ECO:0000259" key="9">
    <source>
        <dbReference type="PROSITE" id="PS50126"/>
    </source>
</evidence>
<dbReference type="InterPro" id="IPR012340">
    <property type="entry name" value="NA-bd_OB-fold"/>
</dbReference>
<sequence length="754" mass="83466">MARPPKHIPALPTKEQLLEFINESPTPVGKREIARAFQIKGDMRAQLRGLLKELAADGLIDQGHKKRVAARGSLPEVSIIEVSYADLDGELHAKPVGDHAEEISILVVPSRRSGAAPKPGDRVLARLRRLSEFEYEAQPIRILKPGAQKVLGLLEEAKHGCVLKPTDRKNSREYKINPGDMKDAKPGQLVLAEPLPGKALGPRPARVVEIVGSFSDPKAYSLITIHAQGIPVEFHETVLAETEKLKPAALGKRTDLRGYPLVTIDGADARDFDDAVWAEPDPSEKNKGGWHLLVAIADVSYYVKAGGALDRSARERGNSCYFPDRVVPMLPERLSNDLCSLRPNEDRACMAVHMWIDKNGKLISYEFVRGLMRSAARLTYEQVQKVLDGFEDETASPLRKDVIEPLFGAYEALNRNREKRGTLELDIPETRVILGDDGQVSHISKRERLDSHKLIEEFMITANVAAALALEKKNRAVMYRVHDSPSMEKMEALRESLDSLGYKLAKGTVVKPLHFTGILKQAAGTEKTELVSSLILRSQAQAVYSPENLGHFGLALHSYAHFTSPIRRYADLLVHRSLISAYGLGKDGLPDEQAAEFEDIGEAISQTERRAAVAEREATERYITAFMADRIGASFKGRINGVTRFGLFVTLDETQADGLVPVSTLPDDRYFHDEVLHALVGQHTGLTYTLGETVTVKLAEADKVTGGMVFHMEDGGKINMTARKNARRQAPQRKSGGKFRGKPRKTGRKPQRKR</sequence>
<dbReference type="PANTHER" id="PTHR23355:SF9">
    <property type="entry name" value="DIS3-LIKE EXONUCLEASE 2"/>
    <property type="match status" value="1"/>
</dbReference>
<dbReference type="SMART" id="SM00316">
    <property type="entry name" value="S1"/>
    <property type="match status" value="1"/>
</dbReference>
<dbReference type="Pfam" id="PF17876">
    <property type="entry name" value="CSD2"/>
    <property type="match status" value="1"/>
</dbReference>
<dbReference type="InterPro" id="IPR022966">
    <property type="entry name" value="RNase_II/R_CS"/>
</dbReference>
<dbReference type="NCBIfam" id="TIGR02063">
    <property type="entry name" value="RNase_R"/>
    <property type="match status" value="1"/>
</dbReference>
<comment type="similarity">
    <text evidence="7">Belongs to the RNR ribonuclease family. RNase R subfamily.</text>
</comment>
<dbReference type="SMART" id="SM00955">
    <property type="entry name" value="RNB"/>
    <property type="match status" value="1"/>
</dbReference>
<keyword evidence="6 7" id="KW-0694">RNA-binding</keyword>
<dbReference type="InterPro" id="IPR003029">
    <property type="entry name" value="S1_domain"/>
</dbReference>
<dbReference type="AlphaFoldDB" id="A0A3D9HN31"/>
<dbReference type="SUPFAM" id="SSF50249">
    <property type="entry name" value="Nucleic acid-binding proteins"/>
    <property type="match status" value="2"/>
</dbReference>
<evidence type="ECO:0000256" key="2">
    <source>
        <dbReference type="ARBA" id="ARBA00022490"/>
    </source>
</evidence>
<dbReference type="PANTHER" id="PTHR23355">
    <property type="entry name" value="RIBONUCLEASE"/>
    <property type="match status" value="1"/>
</dbReference>